<dbReference type="InterPro" id="IPR015422">
    <property type="entry name" value="PyrdxlP-dep_Trfase_small"/>
</dbReference>
<keyword evidence="4" id="KW-0808">Transferase</keyword>
<reference evidence="4 5" key="1">
    <citation type="journal article" date="2016" name="Environ. Microbiol.">
        <title>New Methyloceanibacter diversity from North Sea sediments includes methanotroph containing solely the soluble methane monooxygenase.</title>
        <authorList>
            <person name="Vekeman B."/>
            <person name="Kerckhof F.M."/>
            <person name="Cremers G."/>
            <person name="de Vos P."/>
            <person name="Vandamme P."/>
            <person name="Boon N."/>
            <person name="Op den Camp H.J."/>
            <person name="Heylen K."/>
        </authorList>
    </citation>
    <scope>NUCLEOTIDE SEQUENCE [LARGE SCALE GENOMIC DNA]</scope>
    <source>
        <strain evidence="4 5">R-67175</strain>
    </source>
</reference>
<sequence length="388" mass="40779">MDASNPQSEALAPLAFNDLAAQQDRIKDRIDAAIADVLARGQYILGPQVAELEGALAKFCGATHCVACANGTDALSLVLMAEDIGAGDAVFVPSFTFVATAEAVSGRGATPVFVDIDAATYNMDDASLGRAIDAAKTAGLRPRMVIAVDLYGQPADYETLGAVALENGLTLVADAAQSFGATMGGKGVGALADYTTTSFFPAKPLGCYGDGGAIFTEDGTKADILRSLRFHGKGRHKYENVRVGLNSRLDTLQAAILLVKLDIFADEIAARQEIATRYGEILRGVETPVVAPSATSVWAQYTVRLPESIDRETVQTACGKAGVPTVVYYPIPLHQQPAYAQHPCDPAGLGRSEEAAARVLSLPMHPYLTPEIQTRVAQTLAAALQEPA</sequence>
<dbReference type="RefSeq" id="WP_069441939.1">
    <property type="nucleotide sequence ID" value="NZ_LPWF01000026.1"/>
</dbReference>
<feature type="modified residue" description="N6-(pyridoxal phosphate)lysine" evidence="2">
    <location>
        <position position="203"/>
    </location>
</feature>
<keyword evidence="5" id="KW-1185">Reference proteome</keyword>
<evidence type="ECO:0000256" key="3">
    <source>
        <dbReference type="RuleBase" id="RU004508"/>
    </source>
</evidence>
<dbReference type="Pfam" id="PF01041">
    <property type="entry name" value="DegT_DnrJ_EryC1"/>
    <property type="match status" value="1"/>
</dbReference>
<proteinExistence type="inferred from homology"/>
<keyword evidence="4" id="KW-0032">Aminotransferase</keyword>
<dbReference type="PANTHER" id="PTHR30244">
    <property type="entry name" value="TRANSAMINASE"/>
    <property type="match status" value="1"/>
</dbReference>
<dbReference type="InterPro" id="IPR015421">
    <property type="entry name" value="PyrdxlP-dep_Trfase_major"/>
</dbReference>
<evidence type="ECO:0000313" key="5">
    <source>
        <dbReference type="Proteomes" id="UP000094472"/>
    </source>
</evidence>
<dbReference type="PANTHER" id="PTHR30244:SF42">
    <property type="entry name" value="UDP-2-ACETAMIDO-2-DEOXY-3-OXO-D-GLUCURONATE AMINOTRANSFERASE"/>
    <property type="match status" value="1"/>
</dbReference>
<organism evidence="4 5">
    <name type="scientific">Methyloceanibacter superfactus</name>
    <dbReference type="NCBI Taxonomy" id="1774969"/>
    <lineage>
        <taxon>Bacteria</taxon>
        <taxon>Pseudomonadati</taxon>
        <taxon>Pseudomonadota</taxon>
        <taxon>Alphaproteobacteria</taxon>
        <taxon>Hyphomicrobiales</taxon>
        <taxon>Hyphomicrobiaceae</taxon>
        <taxon>Methyloceanibacter</taxon>
    </lineage>
</organism>
<gene>
    <name evidence="4" type="ORF">AUC69_12300</name>
</gene>
<feature type="active site" description="Proton acceptor" evidence="1">
    <location>
        <position position="203"/>
    </location>
</feature>
<dbReference type="GO" id="GO:0008483">
    <property type="term" value="F:transaminase activity"/>
    <property type="evidence" value="ECO:0007669"/>
    <property type="project" value="UniProtKB-KW"/>
</dbReference>
<dbReference type="PIRSF" id="PIRSF000390">
    <property type="entry name" value="PLP_StrS"/>
    <property type="match status" value="1"/>
</dbReference>
<dbReference type="EMBL" id="LPWF01000026">
    <property type="protein sequence ID" value="ODR97388.1"/>
    <property type="molecule type" value="Genomic_DNA"/>
</dbReference>
<dbReference type="GO" id="GO:0000271">
    <property type="term" value="P:polysaccharide biosynthetic process"/>
    <property type="evidence" value="ECO:0007669"/>
    <property type="project" value="TreeGrafter"/>
</dbReference>
<dbReference type="Gene3D" id="3.90.1150.10">
    <property type="entry name" value="Aspartate Aminotransferase, domain 1"/>
    <property type="match status" value="1"/>
</dbReference>
<name>A0A1E3VV13_9HYPH</name>
<keyword evidence="2 3" id="KW-0663">Pyridoxal phosphate</keyword>
<comment type="caution">
    <text evidence="4">The sequence shown here is derived from an EMBL/GenBank/DDBJ whole genome shotgun (WGS) entry which is preliminary data.</text>
</comment>
<dbReference type="InterPro" id="IPR000653">
    <property type="entry name" value="DegT/StrS_aminotransferase"/>
</dbReference>
<protein>
    <submittedName>
        <fullName evidence="4">Aminotransferase DegT</fullName>
    </submittedName>
</protein>
<dbReference type="SUPFAM" id="SSF53383">
    <property type="entry name" value="PLP-dependent transferases"/>
    <property type="match status" value="1"/>
</dbReference>
<dbReference type="GO" id="GO:0030170">
    <property type="term" value="F:pyridoxal phosphate binding"/>
    <property type="evidence" value="ECO:0007669"/>
    <property type="project" value="TreeGrafter"/>
</dbReference>
<dbReference type="InterPro" id="IPR015424">
    <property type="entry name" value="PyrdxlP-dep_Trfase"/>
</dbReference>
<accession>A0A1E3VV13</accession>
<evidence type="ECO:0000256" key="1">
    <source>
        <dbReference type="PIRSR" id="PIRSR000390-1"/>
    </source>
</evidence>
<dbReference type="AlphaFoldDB" id="A0A1E3VV13"/>
<evidence type="ECO:0000313" key="4">
    <source>
        <dbReference type="EMBL" id="ODR97388.1"/>
    </source>
</evidence>
<evidence type="ECO:0000256" key="2">
    <source>
        <dbReference type="PIRSR" id="PIRSR000390-2"/>
    </source>
</evidence>
<dbReference type="CDD" id="cd00616">
    <property type="entry name" value="AHBA_syn"/>
    <property type="match status" value="1"/>
</dbReference>
<comment type="similarity">
    <text evidence="3">Belongs to the DegT/DnrJ/EryC1 family.</text>
</comment>
<dbReference type="STRING" id="1774969.AUC69_12300"/>
<dbReference type="Gene3D" id="3.40.640.10">
    <property type="entry name" value="Type I PLP-dependent aspartate aminotransferase-like (Major domain)"/>
    <property type="match status" value="1"/>
</dbReference>
<dbReference type="OrthoDB" id="9768668at2"/>
<dbReference type="Proteomes" id="UP000094472">
    <property type="component" value="Unassembled WGS sequence"/>
</dbReference>